<evidence type="ECO:0000259" key="2">
    <source>
        <dbReference type="Pfam" id="PF12706"/>
    </source>
</evidence>
<reference evidence="4" key="1">
    <citation type="journal article" date="2015" name="BMC Genomics">
        <title>Genomic and transcriptomic analysis of the endophytic fungus Pestalotiopsis fici reveals its lifestyle and high potential for synthesis of natural products.</title>
        <authorList>
            <person name="Wang X."/>
            <person name="Zhang X."/>
            <person name="Liu L."/>
            <person name="Xiang M."/>
            <person name="Wang W."/>
            <person name="Sun X."/>
            <person name="Che Y."/>
            <person name="Guo L."/>
            <person name="Liu G."/>
            <person name="Guo L."/>
            <person name="Wang C."/>
            <person name="Yin W.B."/>
            <person name="Stadler M."/>
            <person name="Zhang X."/>
            <person name="Liu X."/>
        </authorList>
    </citation>
    <scope>NUCLEOTIDE SEQUENCE [LARGE SCALE GENOMIC DNA]</scope>
    <source>
        <strain evidence="4">W106-1 / CGMCC3.15140</strain>
    </source>
</reference>
<dbReference type="EMBL" id="KI912112">
    <property type="protein sequence ID" value="ETS81556.1"/>
    <property type="molecule type" value="Genomic_DNA"/>
</dbReference>
<evidence type="ECO:0000256" key="1">
    <source>
        <dbReference type="ARBA" id="ARBA00022801"/>
    </source>
</evidence>
<dbReference type="eggNOG" id="ENOG502QU66">
    <property type="taxonomic scope" value="Eukaryota"/>
</dbReference>
<dbReference type="OrthoDB" id="332863at2759"/>
<dbReference type="AlphaFoldDB" id="W3X8P2"/>
<evidence type="ECO:0000313" key="3">
    <source>
        <dbReference type="EMBL" id="ETS81556.1"/>
    </source>
</evidence>
<dbReference type="PANTHER" id="PTHR43546">
    <property type="entry name" value="UPF0173 METAL-DEPENDENT HYDROLASE MJ1163-RELATED"/>
    <property type="match status" value="1"/>
</dbReference>
<dbReference type="InParanoid" id="W3X8P2"/>
<dbReference type="HOGENOM" id="CLU_051050_1_0_1"/>
<dbReference type="Pfam" id="PF12706">
    <property type="entry name" value="Lactamase_B_2"/>
    <property type="match status" value="1"/>
</dbReference>
<dbReference type="InterPro" id="IPR001279">
    <property type="entry name" value="Metallo-B-lactamas"/>
</dbReference>
<proteinExistence type="predicted"/>
<keyword evidence="4" id="KW-1185">Reference proteome</keyword>
<dbReference type="InterPro" id="IPR050114">
    <property type="entry name" value="UPF0173_UPF0282_UlaG_hydrolase"/>
</dbReference>
<feature type="domain" description="Metallo-beta-lactamase" evidence="2">
    <location>
        <begin position="64"/>
        <end position="241"/>
    </location>
</feature>
<gene>
    <name evidence="3" type="ORF">PFICI_06558</name>
</gene>
<dbReference type="GeneID" id="19271571"/>
<evidence type="ECO:0000313" key="4">
    <source>
        <dbReference type="Proteomes" id="UP000030651"/>
    </source>
</evidence>
<dbReference type="OMA" id="DHHGDNL"/>
<sequence length="279" mass="30616">MAVPASFKSKVAITHITTATAILEFDGVTFITDPIFDDAPQDYDLSHLAGMKPGEFVLSVTEGPKLSIKQLPVIDAVLLSHEDHVDNLDQTGRQLLLGRQVITTPDGARNLYDYPGVFAIQPWQTLDFHFGGEEWKVTGTPCVHVPGGEVTGFLLHKDSFGVQPDGRPNVFYFTGDTILLEEELEKIRKQYHVVVALANLGQAMSPDPNSPTGFSQITMGGKDAVRMLEILGADILVPMHFESWSHFTQNGEALKNIFRDAGIADKVKWLTSGARTTII</sequence>
<dbReference type="InterPro" id="IPR036866">
    <property type="entry name" value="RibonucZ/Hydroxyglut_hydro"/>
</dbReference>
<dbReference type="SUPFAM" id="SSF56281">
    <property type="entry name" value="Metallo-hydrolase/oxidoreductase"/>
    <property type="match status" value="1"/>
</dbReference>
<dbReference type="RefSeq" id="XP_007833330.1">
    <property type="nucleotide sequence ID" value="XM_007835139.1"/>
</dbReference>
<protein>
    <recommendedName>
        <fullName evidence="2">Metallo-beta-lactamase domain-containing protein</fullName>
    </recommendedName>
</protein>
<organism evidence="3 4">
    <name type="scientific">Pestalotiopsis fici (strain W106-1 / CGMCC3.15140)</name>
    <dbReference type="NCBI Taxonomy" id="1229662"/>
    <lineage>
        <taxon>Eukaryota</taxon>
        <taxon>Fungi</taxon>
        <taxon>Dikarya</taxon>
        <taxon>Ascomycota</taxon>
        <taxon>Pezizomycotina</taxon>
        <taxon>Sordariomycetes</taxon>
        <taxon>Xylariomycetidae</taxon>
        <taxon>Amphisphaeriales</taxon>
        <taxon>Sporocadaceae</taxon>
        <taxon>Pestalotiopsis</taxon>
    </lineage>
</organism>
<accession>W3X8P2</accession>
<name>W3X8P2_PESFW</name>
<dbReference type="KEGG" id="pfy:PFICI_06558"/>
<dbReference type="Proteomes" id="UP000030651">
    <property type="component" value="Unassembled WGS sequence"/>
</dbReference>
<keyword evidence="1" id="KW-0378">Hydrolase</keyword>
<dbReference type="GO" id="GO:0016787">
    <property type="term" value="F:hydrolase activity"/>
    <property type="evidence" value="ECO:0007669"/>
    <property type="project" value="UniProtKB-KW"/>
</dbReference>
<dbReference type="PANTHER" id="PTHR43546:SF9">
    <property type="entry name" value="L-ASCORBATE-6-PHOSPHATE LACTONASE ULAG-RELATED"/>
    <property type="match status" value="1"/>
</dbReference>
<dbReference type="Gene3D" id="3.60.15.10">
    <property type="entry name" value="Ribonuclease Z/Hydroxyacylglutathione hydrolase-like"/>
    <property type="match status" value="1"/>
</dbReference>